<accession>A0A1F6FG86</accession>
<gene>
    <name evidence="1" type="ORF">A3G90_02225</name>
</gene>
<comment type="caution">
    <text evidence="1">The sequence shown here is derived from an EMBL/GenBank/DDBJ whole genome shotgun (WGS) entry which is preliminary data.</text>
</comment>
<proteinExistence type="predicted"/>
<sequence>MKNIFIVVLLILLSGVGVFIYTNVKNNDLPSNEKVTYTNNLLGYSVVLPDGYEVAEEYTKFVNQDLELGSITYEDKVFDIQRAEIIVFSPDTIEEQLETINRASSYSNEGKMLTQEPNYIYIEPNPVSPEIRNRLEEKLQEINPKDEDGFRLANTPLMFSAEKVQERIIKTVLLEETKKYYVNESYNDTGYQEVYGLDIVVPNNNEAKQIVAKMIASLEY</sequence>
<name>A0A1F6FG86_9BACT</name>
<protein>
    <submittedName>
        <fullName evidence="1">Uncharacterized protein</fullName>
    </submittedName>
</protein>
<dbReference type="Proteomes" id="UP000177325">
    <property type="component" value="Unassembled WGS sequence"/>
</dbReference>
<reference evidence="1 2" key="1">
    <citation type="journal article" date="2016" name="Nat. Commun.">
        <title>Thousands of microbial genomes shed light on interconnected biogeochemical processes in an aquifer system.</title>
        <authorList>
            <person name="Anantharaman K."/>
            <person name="Brown C.T."/>
            <person name="Hug L.A."/>
            <person name="Sharon I."/>
            <person name="Castelle C.J."/>
            <person name="Probst A.J."/>
            <person name="Thomas B.C."/>
            <person name="Singh A."/>
            <person name="Wilkins M.J."/>
            <person name="Karaoz U."/>
            <person name="Brodie E.L."/>
            <person name="Williams K.H."/>
            <person name="Hubbard S.S."/>
            <person name="Banfield J.F."/>
        </authorList>
    </citation>
    <scope>NUCLEOTIDE SEQUENCE [LARGE SCALE GENOMIC DNA]</scope>
</reference>
<dbReference type="EMBL" id="MFMM01000001">
    <property type="protein sequence ID" value="OGG84872.1"/>
    <property type="molecule type" value="Genomic_DNA"/>
</dbReference>
<evidence type="ECO:0000313" key="2">
    <source>
        <dbReference type="Proteomes" id="UP000177325"/>
    </source>
</evidence>
<organism evidence="1 2">
    <name type="scientific">Candidatus Kaiserbacteria bacterium RIFCSPLOWO2_12_FULL_45_26</name>
    <dbReference type="NCBI Taxonomy" id="1798525"/>
    <lineage>
        <taxon>Bacteria</taxon>
        <taxon>Candidatus Kaiseribacteriota</taxon>
    </lineage>
</organism>
<evidence type="ECO:0000313" key="1">
    <source>
        <dbReference type="EMBL" id="OGG84872.1"/>
    </source>
</evidence>
<dbReference type="AlphaFoldDB" id="A0A1F6FG86"/>